<sequence>MPEITDESEPLVSTEWERDIPGPIWSWWLAGAKPDGAGLRRWQLWVWWERQRGAQKRLFAAVRFLRGFIEAPLEAWGGVRRFGHKTKNVHGVSRSTQFRQLLMLRWQFGVRPNSYYKFQLFKPERFSAAADYLEEIGQLLQVVCRHSPRTADERLFLSKEEFRRWCTANGIPTVENLIEVNRGEVVSRLTEQLPASDLFAKPTNWIQGKGTSRWQCVPSAHGHHYTDGSGLELSTTEFEDFICRTSLEQGRPYIVQPALMNHETLRGYTNGSLATVRLMTVRGSGQSSKPLMAALRMPTGQAVADNFDLGGVAAPIDLNTGTCRPGIRKKGQLPPDTVNTHPDTGSVIAGLAIPYWSECLALTCRAHDLIHAQVPVIGWDVAVLENGPILIEPNYLPCHNLAQMPEGFPLGDSPFAEIVTMRLRKVFLTRSDSVNNEKADGGLQS</sequence>
<feature type="domain" description="Alpha-L-glutamate ligase-related protein ATP-grasp" evidence="1">
    <location>
        <begin position="158"/>
        <end position="407"/>
    </location>
</feature>
<comment type="caution">
    <text evidence="2">The sequence shown here is derived from an EMBL/GenBank/DDBJ whole genome shotgun (WGS) entry which is preliminary data.</text>
</comment>
<dbReference type="InterPro" id="IPR039523">
    <property type="entry name" value="RimK-rel_E_lig_ATP-grasp"/>
</dbReference>
<dbReference type="RefSeq" id="WP_134084697.1">
    <property type="nucleotide sequence ID" value="NZ_SOQX01000007.1"/>
</dbReference>
<dbReference type="Proteomes" id="UP000294914">
    <property type="component" value="Unassembled WGS sequence"/>
</dbReference>
<proteinExistence type="predicted"/>
<name>A0A4R8IHH0_9GAMM</name>
<organism evidence="2 3">
    <name type="scientific">Thiohalophilus thiocyanatoxydans</name>
    <dbReference type="NCBI Taxonomy" id="381308"/>
    <lineage>
        <taxon>Bacteria</taxon>
        <taxon>Pseudomonadati</taxon>
        <taxon>Pseudomonadota</taxon>
        <taxon>Gammaproteobacteria</taxon>
        <taxon>Thiohalomonadales</taxon>
        <taxon>Thiohalophilaceae</taxon>
        <taxon>Thiohalophilus</taxon>
    </lineage>
</organism>
<dbReference type="AlphaFoldDB" id="A0A4R8IHH0"/>
<protein>
    <submittedName>
        <fullName evidence="2">Putative polysaccharide biosynthesis protein</fullName>
    </submittedName>
</protein>
<dbReference type="EMBL" id="SOQX01000007">
    <property type="protein sequence ID" value="TDX99543.1"/>
    <property type="molecule type" value="Genomic_DNA"/>
</dbReference>
<gene>
    <name evidence="2" type="ORF">EDC23_2327</name>
</gene>
<keyword evidence="3" id="KW-1185">Reference proteome</keyword>
<reference evidence="2 3" key="1">
    <citation type="submission" date="2019-03" db="EMBL/GenBank/DDBJ databases">
        <title>Genomic Encyclopedia of Type Strains, Phase IV (KMG-IV): sequencing the most valuable type-strain genomes for metagenomic binning, comparative biology and taxonomic classification.</title>
        <authorList>
            <person name="Goeker M."/>
        </authorList>
    </citation>
    <scope>NUCLEOTIDE SEQUENCE [LARGE SCALE GENOMIC DNA]</scope>
    <source>
        <strain evidence="2 3">DSM 16326</strain>
    </source>
</reference>
<evidence type="ECO:0000313" key="3">
    <source>
        <dbReference type="Proteomes" id="UP000294914"/>
    </source>
</evidence>
<dbReference type="Pfam" id="PF14397">
    <property type="entry name" value="ATPgrasp_ST"/>
    <property type="match status" value="1"/>
</dbReference>
<evidence type="ECO:0000259" key="1">
    <source>
        <dbReference type="Pfam" id="PF14397"/>
    </source>
</evidence>
<dbReference type="OrthoDB" id="336227at2"/>
<evidence type="ECO:0000313" key="2">
    <source>
        <dbReference type="EMBL" id="TDX99543.1"/>
    </source>
</evidence>
<accession>A0A4R8IHH0</accession>